<keyword evidence="10" id="KW-1185">Reference proteome</keyword>
<dbReference type="STRING" id="66420.A0A194Q2S5"/>
<keyword evidence="7" id="KW-0539">Nucleus</keyword>
<dbReference type="KEGG" id="pxu:106126563"/>
<dbReference type="EMBL" id="KQ459562">
    <property type="protein sequence ID" value="KPI99862.1"/>
    <property type="molecule type" value="Genomic_DNA"/>
</dbReference>
<dbReference type="GO" id="GO:0005829">
    <property type="term" value="C:cytosol"/>
    <property type="evidence" value="ECO:0007669"/>
    <property type="project" value="TreeGrafter"/>
</dbReference>
<accession>A0A194Q2S5</accession>
<proteinExistence type="inferred from homology"/>
<reference evidence="9 10" key="1">
    <citation type="journal article" date="2015" name="Nat. Commun.">
        <title>Outbred genome sequencing and CRISPR/Cas9 gene editing in butterflies.</title>
        <authorList>
            <person name="Li X."/>
            <person name="Fan D."/>
            <person name="Zhang W."/>
            <person name="Liu G."/>
            <person name="Zhang L."/>
            <person name="Zhao L."/>
            <person name="Fang X."/>
            <person name="Chen L."/>
            <person name="Dong Y."/>
            <person name="Chen Y."/>
            <person name="Ding Y."/>
            <person name="Zhao R."/>
            <person name="Feng M."/>
            <person name="Zhu Y."/>
            <person name="Feng Y."/>
            <person name="Jiang X."/>
            <person name="Zhu D."/>
            <person name="Xiang H."/>
            <person name="Feng X."/>
            <person name="Li S."/>
            <person name="Wang J."/>
            <person name="Zhang G."/>
            <person name="Kronforst M.R."/>
            <person name="Wang W."/>
        </authorList>
    </citation>
    <scope>NUCLEOTIDE SEQUENCE [LARGE SCALE GENOMIC DNA]</scope>
    <source>
        <strain evidence="9">Ya'a_city_454_Px</strain>
        <tissue evidence="9">Whole body</tissue>
    </source>
</reference>
<dbReference type="InterPro" id="IPR040134">
    <property type="entry name" value="PSMD12/CSN4"/>
</dbReference>
<dbReference type="SUPFAM" id="SSF46785">
    <property type="entry name" value="Winged helix' DNA-binding domain"/>
    <property type="match status" value="1"/>
</dbReference>
<keyword evidence="6" id="KW-0736">Signalosome</keyword>
<dbReference type="PROSITE" id="PS50250">
    <property type="entry name" value="PCI"/>
    <property type="match status" value="1"/>
</dbReference>
<evidence type="ECO:0000256" key="5">
    <source>
        <dbReference type="ARBA" id="ARBA00022490"/>
    </source>
</evidence>
<dbReference type="GO" id="GO:0008180">
    <property type="term" value="C:COP9 signalosome"/>
    <property type="evidence" value="ECO:0007669"/>
    <property type="project" value="UniProtKB-KW"/>
</dbReference>
<evidence type="ECO:0000256" key="7">
    <source>
        <dbReference type="ARBA" id="ARBA00023242"/>
    </source>
</evidence>
<dbReference type="CTD" id="35759"/>
<dbReference type="FunFam" id="1.10.10.10:FF:000130">
    <property type="entry name" value="COP9 signalosome complex subunit 4"/>
    <property type="match status" value="1"/>
</dbReference>
<dbReference type="RefSeq" id="XP_013179736.1">
    <property type="nucleotide sequence ID" value="XM_013324282.1"/>
</dbReference>
<dbReference type="Gene3D" id="1.10.10.10">
    <property type="entry name" value="Winged helix-like DNA-binding domain superfamily/Winged helix DNA-binding domain"/>
    <property type="match status" value="1"/>
</dbReference>
<reference evidence="11" key="2">
    <citation type="submission" date="2025-04" db="UniProtKB">
        <authorList>
            <consortium name="RefSeq"/>
        </authorList>
    </citation>
    <scope>IDENTIFICATION</scope>
</reference>
<dbReference type="AlphaFoldDB" id="A0A194Q2S5"/>
<dbReference type="SMART" id="SM00088">
    <property type="entry name" value="PINT"/>
    <property type="match status" value="1"/>
</dbReference>
<evidence type="ECO:0000256" key="2">
    <source>
        <dbReference type="ARBA" id="ARBA00004496"/>
    </source>
</evidence>
<dbReference type="InterPro" id="IPR036388">
    <property type="entry name" value="WH-like_DNA-bd_sf"/>
</dbReference>
<evidence type="ECO:0000256" key="1">
    <source>
        <dbReference type="ARBA" id="ARBA00004123"/>
    </source>
</evidence>
<gene>
    <name evidence="11" type="primary">LOC106126563</name>
    <name evidence="9" type="ORF">RR46_04836</name>
</gene>
<evidence type="ECO:0000259" key="8">
    <source>
        <dbReference type="PROSITE" id="PS50250"/>
    </source>
</evidence>
<evidence type="ECO:0000313" key="10">
    <source>
        <dbReference type="Proteomes" id="UP000053268"/>
    </source>
</evidence>
<dbReference type="PANTHER" id="PTHR10855">
    <property type="entry name" value="26S PROTEASOME NON-ATPASE REGULATORY SUBUNIT 12/COP9 SIGNALOSOME COMPLEX SUBUNIT 4"/>
    <property type="match status" value="1"/>
</dbReference>
<dbReference type="InterPro" id="IPR054559">
    <property type="entry name" value="PSMD12-CSN4-like_N"/>
</dbReference>
<dbReference type="PANTHER" id="PTHR10855:SF2">
    <property type="entry name" value="COP9 SIGNALOSOME COMPLEX SUBUNIT 4"/>
    <property type="match status" value="1"/>
</dbReference>
<sequence>MPLTLQGVRQYLTELRNSGGLHKDQAEKYRNVLLEILVNPAELAESLKAFVEAIVNENVSLVISRQLLTDVSTHLALLSDEVSQEVSHFALDVIQPRVISFEEQVASIRQHLADIYERHQNWKEAANVLVGIPLETGQKQYSVDYKLETYLKIARLYLEVDDPVQAEAFVNRASLLQAETTNEQLQIYYKVCYARVLDYRRKFIEAAQRYNELSYRNIIHEDERMTCLRNALICTVLASAGQQRSRMLATLFKDERCQQLPAYSILEKMYLDRIIRRSELHEFEALMQSHQKATTSDGSTILDRAVFEHNLLSASKLYNNITFEELGALLETPPGKAERIASHMISEGRMNGYIDQISSVVHFETREILPQWDKQIQSLCYQVNSLIEKIAAAEPEWMAKVMEEEMIQ</sequence>
<keyword evidence="5" id="KW-0963">Cytoplasm</keyword>
<evidence type="ECO:0000256" key="3">
    <source>
        <dbReference type="ARBA" id="ARBA00010417"/>
    </source>
</evidence>
<dbReference type="InterPro" id="IPR000717">
    <property type="entry name" value="PCI_dom"/>
</dbReference>
<dbReference type="InterPro" id="IPR036390">
    <property type="entry name" value="WH_DNA-bd_sf"/>
</dbReference>
<dbReference type="Pfam" id="PF01399">
    <property type="entry name" value="PCI"/>
    <property type="match status" value="1"/>
</dbReference>
<dbReference type="Proteomes" id="UP000053268">
    <property type="component" value="Unassembled WGS sequence"/>
</dbReference>
<evidence type="ECO:0000313" key="11">
    <source>
        <dbReference type="RefSeq" id="XP_013179736.1"/>
    </source>
</evidence>
<dbReference type="Pfam" id="PF22241">
    <property type="entry name" value="PSMD12-CSN4_N"/>
    <property type="match status" value="1"/>
</dbReference>
<comment type="similarity">
    <text evidence="3">Belongs to the CSN4 family.</text>
</comment>
<dbReference type="Pfam" id="PF18420">
    <property type="entry name" value="CSN4_RPN5_eIF3a"/>
    <property type="match status" value="1"/>
</dbReference>
<dbReference type="OrthoDB" id="295656at2759"/>
<dbReference type="GeneID" id="106126563"/>
<evidence type="ECO:0000313" key="9">
    <source>
        <dbReference type="EMBL" id="KPI99862.1"/>
    </source>
</evidence>
<dbReference type="Proteomes" id="UP000694872">
    <property type="component" value="Unplaced"/>
</dbReference>
<evidence type="ECO:0000256" key="6">
    <source>
        <dbReference type="ARBA" id="ARBA00022790"/>
    </source>
</evidence>
<name>A0A194Q2S5_PAPXU</name>
<dbReference type="InterPro" id="IPR041406">
    <property type="entry name" value="CSN4_HTH"/>
</dbReference>
<comment type="subcellular location">
    <subcellularLocation>
        <location evidence="2">Cytoplasm</location>
    </subcellularLocation>
    <subcellularLocation>
        <location evidence="1">Nucleus</location>
    </subcellularLocation>
</comment>
<protein>
    <recommendedName>
        <fullName evidence="4">COP9 signalosome complex subunit 4</fullName>
    </recommendedName>
</protein>
<evidence type="ECO:0000256" key="4">
    <source>
        <dbReference type="ARBA" id="ARBA00014881"/>
    </source>
</evidence>
<feature type="domain" description="PCI" evidence="8">
    <location>
        <begin position="195"/>
        <end position="368"/>
    </location>
</feature>
<organism evidence="9 10">
    <name type="scientific">Papilio xuthus</name>
    <name type="common">Asian swallowtail butterfly</name>
    <dbReference type="NCBI Taxonomy" id="66420"/>
    <lineage>
        <taxon>Eukaryota</taxon>
        <taxon>Metazoa</taxon>
        <taxon>Ecdysozoa</taxon>
        <taxon>Arthropoda</taxon>
        <taxon>Hexapoda</taxon>
        <taxon>Insecta</taxon>
        <taxon>Pterygota</taxon>
        <taxon>Neoptera</taxon>
        <taxon>Endopterygota</taxon>
        <taxon>Lepidoptera</taxon>
        <taxon>Glossata</taxon>
        <taxon>Ditrysia</taxon>
        <taxon>Papilionoidea</taxon>
        <taxon>Papilionidae</taxon>
        <taxon>Papilioninae</taxon>
        <taxon>Papilio</taxon>
    </lineage>
</organism>